<dbReference type="SMART" id="SM00387">
    <property type="entry name" value="HATPase_c"/>
    <property type="match status" value="1"/>
</dbReference>
<dbReference type="Proteomes" id="UP000248790">
    <property type="component" value="Unassembled WGS sequence"/>
</dbReference>
<dbReference type="Pfam" id="PF07494">
    <property type="entry name" value="Reg_prop"/>
    <property type="match status" value="2"/>
</dbReference>
<evidence type="ECO:0000256" key="9">
    <source>
        <dbReference type="SAM" id="Phobius"/>
    </source>
</evidence>
<protein>
    <recommendedName>
        <fullName evidence="2">histidine kinase</fullName>
        <ecNumber evidence="2">2.7.13.3</ecNumber>
    </recommendedName>
</protein>
<evidence type="ECO:0000259" key="10">
    <source>
        <dbReference type="PROSITE" id="PS01124"/>
    </source>
</evidence>
<evidence type="ECO:0000256" key="3">
    <source>
        <dbReference type="ARBA" id="ARBA00022553"/>
    </source>
</evidence>
<evidence type="ECO:0000259" key="12">
    <source>
        <dbReference type="PROSITE" id="PS50110"/>
    </source>
</evidence>
<dbReference type="PANTHER" id="PTHR43547">
    <property type="entry name" value="TWO-COMPONENT HISTIDINE KINASE"/>
    <property type="match status" value="1"/>
</dbReference>
<feature type="modified residue" description="4-aspartylphosphate" evidence="8">
    <location>
        <position position="1148"/>
    </location>
</feature>
<dbReference type="EC" id="2.7.13.3" evidence="2"/>
<dbReference type="InterPro" id="IPR018060">
    <property type="entry name" value="HTH_AraC"/>
</dbReference>
<keyword evidence="6" id="KW-0805">Transcription regulation</keyword>
<accession>A0A327WLV3</accession>
<dbReference type="SUPFAM" id="SSF55874">
    <property type="entry name" value="ATPase domain of HSP90 chaperone/DNA topoisomerase II/histidine kinase"/>
    <property type="match status" value="1"/>
</dbReference>
<dbReference type="SUPFAM" id="SSF52172">
    <property type="entry name" value="CheY-like"/>
    <property type="match status" value="1"/>
</dbReference>
<dbReference type="PROSITE" id="PS50110">
    <property type="entry name" value="RESPONSE_REGULATORY"/>
    <property type="match status" value="1"/>
</dbReference>
<dbReference type="Gene3D" id="2.60.40.10">
    <property type="entry name" value="Immunoglobulins"/>
    <property type="match status" value="1"/>
</dbReference>
<reference evidence="13 14" key="1">
    <citation type="submission" date="2018-06" db="EMBL/GenBank/DDBJ databases">
        <title>Genomic Encyclopedia of Archaeal and Bacterial Type Strains, Phase II (KMG-II): from individual species to whole genera.</title>
        <authorList>
            <person name="Goeker M."/>
        </authorList>
    </citation>
    <scope>NUCLEOTIDE SEQUENCE [LARGE SCALE GENOMIC DNA]</scope>
    <source>
        <strain evidence="13 14">DSM 21851</strain>
    </source>
</reference>
<feature type="domain" description="Response regulatory" evidence="12">
    <location>
        <begin position="1100"/>
        <end position="1215"/>
    </location>
</feature>
<dbReference type="Gene3D" id="3.40.50.2300">
    <property type="match status" value="1"/>
</dbReference>
<comment type="caution">
    <text evidence="13">The sequence shown here is derived from an EMBL/GenBank/DDBJ whole genome shotgun (WGS) entry which is preliminary data.</text>
</comment>
<dbReference type="Pfam" id="PF02518">
    <property type="entry name" value="HATPase_c"/>
    <property type="match status" value="1"/>
</dbReference>
<keyword evidence="9" id="KW-0472">Membrane</keyword>
<gene>
    <name evidence="13" type="ORF">LX87_05223</name>
</gene>
<keyword evidence="4" id="KW-0808">Transferase</keyword>
<keyword evidence="14" id="KW-1185">Reference proteome</keyword>
<dbReference type="SMART" id="SM00342">
    <property type="entry name" value="HTH_ARAC"/>
    <property type="match status" value="1"/>
</dbReference>
<dbReference type="Pfam" id="PF07495">
    <property type="entry name" value="Y_Y_Y"/>
    <property type="match status" value="1"/>
</dbReference>
<dbReference type="GO" id="GO:0000155">
    <property type="term" value="F:phosphorelay sensor kinase activity"/>
    <property type="evidence" value="ECO:0007669"/>
    <property type="project" value="InterPro"/>
</dbReference>
<dbReference type="SMART" id="SM00448">
    <property type="entry name" value="REC"/>
    <property type="match status" value="1"/>
</dbReference>
<comment type="catalytic activity">
    <reaction evidence="1">
        <text>ATP + protein L-histidine = ADP + protein N-phospho-L-histidine.</text>
        <dbReference type="EC" id="2.7.13.3"/>
    </reaction>
</comment>
<evidence type="ECO:0000313" key="14">
    <source>
        <dbReference type="Proteomes" id="UP000248790"/>
    </source>
</evidence>
<dbReference type="FunFam" id="3.30.565.10:FF:000006">
    <property type="entry name" value="Sensor histidine kinase WalK"/>
    <property type="match status" value="1"/>
</dbReference>
<dbReference type="PRINTS" id="PR00344">
    <property type="entry name" value="BCTRLSENSOR"/>
</dbReference>
<dbReference type="PROSITE" id="PS50109">
    <property type="entry name" value="HIS_KIN"/>
    <property type="match status" value="1"/>
</dbReference>
<feature type="domain" description="HTH araC/xylS-type" evidence="10">
    <location>
        <begin position="1249"/>
        <end position="1347"/>
    </location>
</feature>
<dbReference type="CDD" id="cd17574">
    <property type="entry name" value="REC_OmpR"/>
    <property type="match status" value="1"/>
</dbReference>
<evidence type="ECO:0000256" key="2">
    <source>
        <dbReference type="ARBA" id="ARBA00012438"/>
    </source>
</evidence>
<dbReference type="SUPFAM" id="SSF47384">
    <property type="entry name" value="Homodimeric domain of signal transducing histidine kinase"/>
    <property type="match status" value="1"/>
</dbReference>
<dbReference type="EMBL" id="QLMC01000008">
    <property type="protein sequence ID" value="RAJ92255.1"/>
    <property type="molecule type" value="Genomic_DNA"/>
</dbReference>
<dbReference type="SMART" id="SM00388">
    <property type="entry name" value="HisKA"/>
    <property type="match status" value="1"/>
</dbReference>
<dbReference type="InterPro" id="IPR005467">
    <property type="entry name" value="His_kinase_dom"/>
</dbReference>
<dbReference type="OrthoDB" id="9797097at2"/>
<dbReference type="InterPro" id="IPR011006">
    <property type="entry name" value="CheY-like_superfamily"/>
</dbReference>
<dbReference type="PANTHER" id="PTHR43547:SF2">
    <property type="entry name" value="HYBRID SIGNAL TRANSDUCTION HISTIDINE KINASE C"/>
    <property type="match status" value="1"/>
</dbReference>
<dbReference type="GO" id="GO:0003700">
    <property type="term" value="F:DNA-binding transcription factor activity"/>
    <property type="evidence" value="ECO:0007669"/>
    <property type="project" value="InterPro"/>
</dbReference>
<evidence type="ECO:0000256" key="8">
    <source>
        <dbReference type="PROSITE-ProRule" id="PRU00169"/>
    </source>
</evidence>
<proteinExistence type="predicted"/>
<evidence type="ECO:0000256" key="7">
    <source>
        <dbReference type="ARBA" id="ARBA00023163"/>
    </source>
</evidence>
<dbReference type="InterPro" id="IPR013783">
    <property type="entry name" value="Ig-like_fold"/>
</dbReference>
<organism evidence="13 14">
    <name type="scientific">Larkinella arboricola</name>
    <dbReference type="NCBI Taxonomy" id="643671"/>
    <lineage>
        <taxon>Bacteria</taxon>
        <taxon>Pseudomonadati</taxon>
        <taxon>Bacteroidota</taxon>
        <taxon>Cytophagia</taxon>
        <taxon>Cytophagales</taxon>
        <taxon>Spirosomataceae</taxon>
        <taxon>Larkinella</taxon>
    </lineage>
</organism>
<dbReference type="InterPro" id="IPR036097">
    <property type="entry name" value="HisK_dim/P_sf"/>
</dbReference>
<dbReference type="PROSITE" id="PS01124">
    <property type="entry name" value="HTH_ARAC_FAMILY_2"/>
    <property type="match status" value="1"/>
</dbReference>
<keyword evidence="5 13" id="KW-0418">Kinase</keyword>
<dbReference type="InterPro" id="IPR003661">
    <property type="entry name" value="HisK_dim/P_dom"/>
</dbReference>
<evidence type="ECO:0000256" key="4">
    <source>
        <dbReference type="ARBA" id="ARBA00022679"/>
    </source>
</evidence>
<dbReference type="InterPro" id="IPR004358">
    <property type="entry name" value="Sig_transdc_His_kin-like_C"/>
</dbReference>
<dbReference type="GO" id="GO:0043565">
    <property type="term" value="F:sequence-specific DNA binding"/>
    <property type="evidence" value="ECO:0007669"/>
    <property type="project" value="InterPro"/>
</dbReference>
<evidence type="ECO:0000256" key="1">
    <source>
        <dbReference type="ARBA" id="ARBA00000085"/>
    </source>
</evidence>
<dbReference type="InterPro" id="IPR009057">
    <property type="entry name" value="Homeodomain-like_sf"/>
</dbReference>
<dbReference type="SUPFAM" id="SSF63829">
    <property type="entry name" value="Calcium-dependent phosphotriesterase"/>
    <property type="match status" value="2"/>
</dbReference>
<dbReference type="SUPFAM" id="SSF46689">
    <property type="entry name" value="Homeodomain-like"/>
    <property type="match status" value="1"/>
</dbReference>
<keyword evidence="9" id="KW-1133">Transmembrane helix</keyword>
<dbReference type="FunFam" id="2.60.40.10:FF:000791">
    <property type="entry name" value="Two-component system sensor histidine kinase/response regulator"/>
    <property type="match status" value="1"/>
</dbReference>
<dbReference type="Pfam" id="PF12833">
    <property type="entry name" value="HTH_18"/>
    <property type="match status" value="1"/>
</dbReference>
<dbReference type="Pfam" id="PF00512">
    <property type="entry name" value="HisKA"/>
    <property type="match status" value="1"/>
</dbReference>
<keyword evidence="9" id="KW-0812">Transmembrane</keyword>
<dbReference type="Gene3D" id="1.10.10.60">
    <property type="entry name" value="Homeodomain-like"/>
    <property type="match status" value="1"/>
</dbReference>
<dbReference type="InterPro" id="IPR001789">
    <property type="entry name" value="Sig_transdc_resp-reg_receiver"/>
</dbReference>
<dbReference type="InterPro" id="IPR036890">
    <property type="entry name" value="HATPase_C_sf"/>
</dbReference>
<dbReference type="CDD" id="cd00082">
    <property type="entry name" value="HisKA"/>
    <property type="match status" value="1"/>
</dbReference>
<dbReference type="FunFam" id="1.10.287.130:FF:000045">
    <property type="entry name" value="Two-component system sensor histidine kinase/response regulator"/>
    <property type="match status" value="1"/>
</dbReference>
<evidence type="ECO:0000256" key="6">
    <source>
        <dbReference type="ARBA" id="ARBA00023015"/>
    </source>
</evidence>
<evidence type="ECO:0000259" key="11">
    <source>
        <dbReference type="PROSITE" id="PS50109"/>
    </source>
</evidence>
<dbReference type="InterPro" id="IPR003594">
    <property type="entry name" value="HATPase_dom"/>
</dbReference>
<sequence>MRLFVKIYYRRIRGLFLLLTNSYLFAQSIQLPHPVPINYQQGLPQAFVTSIVQDQQGFIWVATRDGLSRYDGHQFKVFQPSTDGRPSLSYTGVAKLRLDNQGQIWILTEQGGIDRLDPKTERFTNFSHLPFFQRAFGKRSVRGIYPDHHNRLWVSFENDGLACIDLKTRKFRWFPQNNHPITTTMTGRSVLEDNDQTVWITTNTGLAYFDEHTQHFIAKSPRSLPEKNRIHTLDQRPTGELLLGSENFFSVWDTHTGTLIPYALPPTKDEKDYWGFQIARDSRGAIYAAYRNYLFRYTEEQGLQVVAHFPKPSKRCLSLFIDQSDVLWMGTDGSGILKYDLRAHQFQTATYQSGFFQDLLQWWLDVSPQLIPKERMIDPYFFRYTIDQRGIAWLNTGLSVGYRVDLTTRQLVKIPFPARWPNSPKPTKPMVTDEQNRVLVLDAGQLWRYEPNRKEWIRMPHQFDPAHTGEVVQMVIDPQAFWLATAQNGLFRLDRRTNQLRQFVHQPSRPTSLNSNVLISLSNDPDDPNRLWIGTFGSGLCVFDKQTGSSRRLTTVNGLPNNVIYSVIPDQNGYLWMGTNQGLCRLNRRTFQTKTYTHEDGLLADEFNRFHYLHLPRRGPTNESIIMAGLEGFTAFHPAGLADDRFQPKVELTQLLINNKTIVPGDNSPLTQPIQAVDRIELPHNQNFLTIRFAALQFNNTPKNRYRYQLQGLDANWIETDQPQTIYTSLPPGRYTLLLNASNTSQIWSPRIRRLAITIHPPWWATWWAYGLYVLAAAGLVGAFVRSYINRLRLRQTMELHLQKIAFQNKETQQLRSLDELKTRFFTNITHEFRTPLTLILAPVESLLTELQHTPYAKRLGLISRNAKQLLGLINQLLDLTKLDAHLMLVEETIGWPGLFVKNLIQPFEELAQAKNIQLTYTTEVHSPYWFDHEKLERIISNLLSNAIKFTSGTARDHSAGKVAVCLLERNGLLLTVTDTGIGIPPQQLPHIFDRFYQADDSRTRQQQGTGIGLALVKELVELLEGHITVIPLDASESPWQTRFQVWLPCRPAASHQPAPDHTDSPLSGTEPSIVRVPWLSAPPVLKPEEKAAGPKEAPLLLVVEDNDELAEFIADNLPPTYRIIRASNGAEGVKLAFDEIPDLVISDVLMPVMDGYTLCQHIKQDERTSHIPVILLTAKATLESRFEGLSRGADDYLTKPFHVQELQLRVHNRLERQRRMRTWVKASLESHTDLPDSVDSVPTDPFLEKVYGIIEKHLENSNFGVEELAAEIAISRTTLNRKLKALTGLATRDLIRNYRLRQARELLRQGYNSSETAYRVGFESPAYFTKSFRELYGVTPLEYARQF</sequence>
<dbReference type="Gene3D" id="3.30.565.10">
    <property type="entry name" value="Histidine kinase-like ATPase, C-terminal domain"/>
    <property type="match status" value="1"/>
</dbReference>
<dbReference type="InterPro" id="IPR015943">
    <property type="entry name" value="WD40/YVTN_repeat-like_dom_sf"/>
</dbReference>
<keyword evidence="3 8" id="KW-0597">Phosphoprotein</keyword>
<feature type="domain" description="Histidine kinase" evidence="11">
    <location>
        <begin position="828"/>
        <end position="1052"/>
    </location>
</feature>
<dbReference type="Gene3D" id="1.10.287.130">
    <property type="match status" value="1"/>
</dbReference>
<name>A0A327WLV3_LARAB</name>
<keyword evidence="7" id="KW-0804">Transcription</keyword>
<dbReference type="InterPro" id="IPR011123">
    <property type="entry name" value="Y_Y_Y"/>
</dbReference>
<evidence type="ECO:0000256" key="5">
    <source>
        <dbReference type="ARBA" id="ARBA00022777"/>
    </source>
</evidence>
<dbReference type="RefSeq" id="WP_111631223.1">
    <property type="nucleotide sequence ID" value="NZ_QLMC01000008.1"/>
</dbReference>
<evidence type="ECO:0000313" key="13">
    <source>
        <dbReference type="EMBL" id="RAJ92255.1"/>
    </source>
</evidence>
<feature type="transmembrane region" description="Helical" evidence="9">
    <location>
        <begin position="767"/>
        <end position="789"/>
    </location>
</feature>
<dbReference type="Gene3D" id="2.130.10.10">
    <property type="entry name" value="YVTN repeat-like/Quinoprotein amine dehydrogenase"/>
    <property type="match status" value="3"/>
</dbReference>
<dbReference type="InterPro" id="IPR011110">
    <property type="entry name" value="Reg_prop"/>
</dbReference>
<dbReference type="Pfam" id="PF00072">
    <property type="entry name" value="Response_reg"/>
    <property type="match status" value="1"/>
</dbReference>